<dbReference type="InterPro" id="IPR001853">
    <property type="entry name" value="DSBA-like_thioredoxin_dom"/>
</dbReference>
<comment type="caution">
    <text evidence="2">The sequence shown here is derived from an EMBL/GenBank/DDBJ whole genome shotgun (WGS) entry which is preliminary data.</text>
</comment>
<sequence>MASAARALHINVVLDTVCPWCYIGRRRLAKAIALAKDKWSDIDISVEYSPYQLDSSMGTGLDKQEIYRNKFGARADQIHQRTAAVGKEEGIEFDFGGKISNTLDSHRLIDYAKLDGSGAEEKVVESLMHRYFELAQDIGDISTLVEAAKDSGLDEATTKAYLESDDGIDTVKQKIKQAQRLGVSGVPFYIINDRYGISGAESPETFLAGFAKALGLDS</sequence>
<dbReference type="GO" id="GO:0016491">
    <property type="term" value="F:oxidoreductase activity"/>
    <property type="evidence" value="ECO:0007669"/>
    <property type="project" value="InterPro"/>
</dbReference>
<dbReference type="RefSeq" id="XP_040747588.1">
    <property type="nucleotide sequence ID" value="XM_040883551.1"/>
</dbReference>
<evidence type="ECO:0000313" key="3">
    <source>
        <dbReference type="Proteomes" id="UP000193922"/>
    </source>
</evidence>
<name>A0A1Y1WLE1_9FUNG</name>
<evidence type="ECO:0000259" key="1">
    <source>
        <dbReference type="Pfam" id="PF01323"/>
    </source>
</evidence>
<dbReference type="PANTHER" id="PTHR13887">
    <property type="entry name" value="GLUTATHIONE S-TRANSFERASE KAPPA"/>
    <property type="match status" value="1"/>
</dbReference>
<gene>
    <name evidence="2" type="ORF">DL89DRAFT_15203</name>
</gene>
<proteinExistence type="predicted"/>
<dbReference type="SUPFAM" id="SSF52833">
    <property type="entry name" value="Thioredoxin-like"/>
    <property type="match status" value="1"/>
</dbReference>
<reference evidence="2 3" key="1">
    <citation type="submission" date="2016-07" db="EMBL/GenBank/DDBJ databases">
        <title>Pervasive Adenine N6-methylation of Active Genes in Fungi.</title>
        <authorList>
            <consortium name="DOE Joint Genome Institute"/>
            <person name="Mondo S.J."/>
            <person name="Dannebaum R.O."/>
            <person name="Kuo R.C."/>
            <person name="Labutti K."/>
            <person name="Haridas S."/>
            <person name="Kuo A."/>
            <person name="Salamov A."/>
            <person name="Ahrendt S.R."/>
            <person name="Lipzen A."/>
            <person name="Sullivan W."/>
            <person name="Andreopoulos W.B."/>
            <person name="Clum A."/>
            <person name="Lindquist E."/>
            <person name="Daum C."/>
            <person name="Ramamoorthy G.K."/>
            <person name="Gryganskyi A."/>
            <person name="Culley D."/>
            <person name="Magnuson J.K."/>
            <person name="James T.Y."/>
            <person name="O'Malley M.A."/>
            <person name="Stajich J.E."/>
            <person name="Spatafora J.W."/>
            <person name="Visel A."/>
            <person name="Grigoriev I.V."/>
        </authorList>
    </citation>
    <scope>NUCLEOTIDE SEQUENCE [LARGE SCALE GENOMIC DNA]</scope>
    <source>
        <strain evidence="2 3">ATCC 12442</strain>
    </source>
</reference>
<dbReference type="AlphaFoldDB" id="A0A1Y1WLE1"/>
<protein>
    <submittedName>
        <fullName evidence="2">Thioredoxin-like protein</fullName>
    </submittedName>
</protein>
<dbReference type="CDD" id="cd03024">
    <property type="entry name" value="DsbA_FrnE"/>
    <property type="match status" value="1"/>
</dbReference>
<dbReference type="PANTHER" id="PTHR13887:SF41">
    <property type="entry name" value="THIOREDOXIN SUPERFAMILY PROTEIN"/>
    <property type="match status" value="1"/>
</dbReference>
<organism evidence="2 3">
    <name type="scientific">Linderina pennispora</name>
    <dbReference type="NCBI Taxonomy" id="61395"/>
    <lineage>
        <taxon>Eukaryota</taxon>
        <taxon>Fungi</taxon>
        <taxon>Fungi incertae sedis</taxon>
        <taxon>Zoopagomycota</taxon>
        <taxon>Kickxellomycotina</taxon>
        <taxon>Kickxellomycetes</taxon>
        <taxon>Kickxellales</taxon>
        <taxon>Kickxellaceae</taxon>
        <taxon>Linderina</taxon>
    </lineage>
</organism>
<dbReference type="Proteomes" id="UP000193922">
    <property type="component" value="Unassembled WGS sequence"/>
</dbReference>
<accession>A0A1Y1WLE1</accession>
<dbReference type="STRING" id="61395.A0A1Y1WLE1"/>
<dbReference type="Pfam" id="PF01323">
    <property type="entry name" value="DSBA"/>
    <property type="match status" value="1"/>
</dbReference>
<feature type="domain" description="DSBA-like thioredoxin" evidence="1">
    <location>
        <begin position="10"/>
        <end position="207"/>
    </location>
</feature>
<keyword evidence="3" id="KW-1185">Reference proteome</keyword>
<dbReference type="EMBL" id="MCFD01000001">
    <property type="protein sequence ID" value="ORX74377.1"/>
    <property type="molecule type" value="Genomic_DNA"/>
</dbReference>
<dbReference type="GeneID" id="63800199"/>
<evidence type="ECO:0000313" key="2">
    <source>
        <dbReference type="EMBL" id="ORX74377.1"/>
    </source>
</evidence>
<dbReference type="OrthoDB" id="1930760at2759"/>
<dbReference type="InterPro" id="IPR036249">
    <property type="entry name" value="Thioredoxin-like_sf"/>
</dbReference>
<dbReference type="Gene3D" id="3.40.30.10">
    <property type="entry name" value="Glutaredoxin"/>
    <property type="match status" value="1"/>
</dbReference>